<evidence type="ECO:0000313" key="3">
    <source>
        <dbReference type="EMBL" id="KAH3877359.1"/>
    </source>
</evidence>
<dbReference type="CDD" id="cd17707">
    <property type="entry name" value="BRCT_XRCC1_rpt2"/>
    <property type="match status" value="1"/>
</dbReference>
<dbReference type="Proteomes" id="UP000828390">
    <property type="component" value="Unassembled WGS sequence"/>
</dbReference>
<dbReference type="Gene3D" id="3.40.50.10190">
    <property type="entry name" value="BRCT domain"/>
    <property type="match status" value="1"/>
</dbReference>
<evidence type="ECO:0000259" key="2">
    <source>
        <dbReference type="PROSITE" id="PS50172"/>
    </source>
</evidence>
<gene>
    <name evidence="3" type="ORF">DPMN_001222</name>
</gene>
<feature type="compositionally biased region" description="Acidic residues" evidence="1">
    <location>
        <begin position="49"/>
        <end position="64"/>
    </location>
</feature>
<dbReference type="GO" id="GO:0006284">
    <property type="term" value="P:base-excision repair"/>
    <property type="evidence" value="ECO:0007669"/>
    <property type="project" value="TreeGrafter"/>
</dbReference>
<dbReference type="FunFam" id="3.40.50.10190:FF:000012">
    <property type="entry name" value="X-ray repair cross complementing 1"/>
    <property type="match status" value="1"/>
</dbReference>
<feature type="region of interest" description="Disordered" evidence="1">
    <location>
        <begin position="1"/>
        <end position="84"/>
    </location>
</feature>
<evidence type="ECO:0000256" key="1">
    <source>
        <dbReference type="SAM" id="MobiDB-lite"/>
    </source>
</evidence>
<organism evidence="3 4">
    <name type="scientific">Dreissena polymorpha</name>
    <name type="common">Zebra mussel</name>
    <name type="synonym">Mytilus polymorpha</name>
    <dbReference type="NCBI Taxonomy" id="45954"/>
    <lineage>
        <taxon>Eukaryota</taxon>
        <taxon>Metazoa</taxon>
        <taxon>Spiralia</taxon>
        <taxon>Lophotrochozoa</taxon>
        <taxon>Mollusca</taxon>
        <taxon>Bivalvia</taxon>
        <taxon>Autobranchia</taxon>
        <taxon>Heteroconchia</taxon>
        <taxon>Euheterodonta</taxon>
        <taxon>Imparidentia</taxon>
        <taxon>Neoheterodontei</taxon>
        <taxon>Myida</taxon>
        <taxon>Dreissenoidea</taxon>
        <taxon>Dreissenidae</taxon>
        <taxon>Dreissena</taxon>
    </lineage>
</organism>
<dbReference type="PROSITE" id="PS50172">
    <property type="entry name" value="BRCT"/>
    <property type="match status" value="1"/>
</dbReference>
<feature type="compositionally biased region" description="Acidic residues" evidence="1">
    <location>
        <begin position="1"/>
        <end position="24"/>
    </location>
</feature>
<dbReference type="Pfam" id="PF16589">
    <property type="entry name" value="BRCT_2"/>
    <property type="match status" value="1"/>
</dbReference>
<dbReference type="InterPro" id="IPR036420">
    <property type="entry name" value="BRCT_dom_sf"/>
</dbReference>
<comment type="caution">
    <text evidence="3">The sequence shown here is derived from an EMBL/GenBank/DDBJ whole genome shotgun (WGS) entry which is preliminary data.</text>
</comment>
<dbReference type="PANTHER" id="PTHR11370">
    <property type="entry name" value="DNA-REPAIR PROTEIN XRCC1"/>
    <property type="match status" value="1"/>
</dbReference>
<dbReference type="SMART" id="SM00292">
    <property type="entry name" value="BRCT"/>
    <property type="match status" value="1"/>
</dbReference>
<dbReference type="EMBL" id="JAIWYP010000001">
    <property type="protein sequence ID" value="KAH3877359.1"/>
    <property type="molecule type" value="Genomic_DNA"/>
</dbReference>
<dbReference type="PANTHER" id="PTHR11370:SF5">
    <property type="entry name" value="DNA REPAIR PROTEIN XRCC1"/>
    <property type="match status" value="1"/>
</dbReference>
<feature type="compositionally biased region" description="Basic and acidic residues" evidence="1">
    <location>
        <begin position="25"/>
        <end position="48"/>
    </location>
</feature>
<dbReference type="SUPFAM" id="SSF52113">
    <property type="entry name" value="BRCT domain"/>
    <property type="match status" value="1"/>
</dbReference>
<feature type="domain" description="BRCT" evidence="2">
    <location>
        <begin position="85"/>
        <end position="176"/>
    </location>
</feature>
<dbReference type="AlphaFoldDB" id="A0A9D4MKJ7"/>
<reference evidence="3" key="1">
    <citation type="journal article" date="2019" name="bioRxiv">
        <title>The Genome of the Zebra Mussel, Dreissena polymorpha: A Resource for Invasive Species Research.</title>
        <authorList>
            <person name="McCartney M.A."/>
            <person name="Auch B."/>
            <person name="Kono T."/>
            <person name="Mallez S."/>
            <person name="Zhang Y."/>
            <person name="Obille A."/>
            <person name="Becker A."/>
            <person name="Abrahante J.E."/>
            <person name="Garbe J."/>
            <person name="Badalamenti J.P."/>
            <person name="Herman A."/>
            <person name="Mangelson H."/>
            <person name="Liachko I."/>
            <person name="Sullivan S."/>
            <person name="Sone E.D."/>
            <person name="Koren S."/>
            <person name="Silverstein K.A.T."/>
            <person name="Beckman K.B."/>
            <person name="Gohl D.M."/>
        </authorList>
    </citation>
    <scope>NUCLEOTIDE SEQUENCE</scope>
    <source>
        <strain evidence="3">Duluth1</strain>
        <tissue evidence="3">Whole animal</tissue>
    </source>
</reference>
<sequence length="180" mass="20088">MKDSDDDDDGGGGDGGDSGEDTEDEIRRIKDKEAGKHVSPKTKETKPDAEDDMYDADTDVDEEPAESKVAAMETDSDGADSGLPELPDFFADKHFFIYGSMDSAERRLMTRFITAYAGELDDYMSEKVHYIVSSEKWDSNFDDALSDNPSLVFVKPKWVHVCHDKQKLVPHQPYIVVPDA</sequence>
<dbReference type="InterPro" id="IPR001357">
    <property type="entry name" value="BRCT_dom"/>
</dbReference>
<reference evidence="3" key="2">
    <citation type="submission" date="2020-11" db="EMBL/GenBank/DDBJ databases">
        <authorList>
            <person name="McCartney M.A."/>
            <person name="Auch B."/>
            <person name="Kono T."/>
            <person name="Mallez S."/>
            <person name="Becker A."/>
            <person name="Gohl D.M."/>
            <person name="Silverstein K.A.T."/>
            <person name="Koren S."/>
            <person name="Bechman K.B."/>
            <person name="Herman A."/>
            <person name="Abrahante J.E."/>
            <person name="Garbe J."/>
        </authorList>
    </citation>
    <scope>NUCLEOTIDE SEQUENCE</scope>
    <source>
        <strain evidence="3">Duluth1</strain>
        <tissue evidence="3">Whole animal</tissue>
    </source>
</reference>
<protein>
    <recommendedName>
        <fullName evidence="2">BRCT domain-containing protein</fullName>
    </recommendedName>
</protein>
<evidence type="ECO:0000313" key="4">
    <source>
        <dbReference type="Proteomes" id="UP000828390"/>
    </source>
</evidence>
<keyword evidence="4" id="KW-1185">Reference proteome</keyword>
<accession>A0A9D4MKJ7</accession>
<dbReference type="GO" id="GO:0005634">
    <property type="term" value="C:nucleus"/>
    <property type="evidence" value="ECO:0007669"/>
    <property type="project" value="TreeGrafter"/>
</dbReference>
<name>A0A9D4MKJ7_DREPO</name>
<proteinExistence type="predicted"/>